<feature type="region of interest" description="Disordered" evidence="1">
    <location>
        <begin position="1"/>
        <end position="20"/>
    </location>
</feature>
<protein>
    <submittedName>
        <fullName evidence="3">DUF397 family protein</fullName>
    </submittedName>
</protein>
<dbReference type="EMBL" id="CP016076">
    <property type="protein sequence ID" value="APU16622.1"/>
    <property type="molecule type" value="Genomic_DNA"/>
</dbReference>
<accession>A0AAC9LH13</accession>
<proteinExistence type="predicted"/>
<evidence type="ECO:0000259" key="2">
    <source>
        <dbReference type="Pfam" id="PF04149"/>
    </source>
</evidence>
<sequence>MTGGHAVDLPQWRKSRRSGNKNACIEVGSAPGVVGIRDSKNRDGGMLVVDRAVFGAFLTAVKSR</sequence>
<dbReference type="Proteomes" id="UP000185511">
    <property type="component" value="Chromosome"/>
</dbReference>
<reference evidence="4" key="1">
    <citation type="submission" date="2016-06" db="EMBL/GenBank/DDBJ databases">
        <title>Complete genome sequence of Actinoalloteichus fjordicus DSM 46855 (=ADI127-17), type strain of the new species Actinoalloteichus fjordicus.</title>
        <authorList>
            <person name="Ruckert C."/>
            <person name="Nouioui I."/>
            <person name="Willmese J."/>
            <person name="van Wezel G."/>
            <person name="Klenk H.-P."/>
            <person name="Kalinowski J."/>
            <person name="Zotchev S.B."/>
        </authorList>
    </citation>
    <scope>NUCLEOTIDE SEQUENCE [LARGE SCALE GENOMIC DNA]</scope>
    <source>
        <strain evidence="4">ADI127-7</strain>
    </source>
</reference>
<keyword evidence="4" id="KW-1185">Reference proteome</keyword>
<dbReference type="RefSeq" id="WP_075742133.1">
    <property type="nucleotide sequence ID" value="NZ_CP016076.1"/>
</dbReference>
<feature type="domain" description="DUF397" evidence="2">
    <location>
        <begin position="11"/>
        <end position="62"/>
    </location>
</feature>
<evidence type="ECO:0000256" key="1">
    <source>
        <dbReference type="SAM" id="MobiDB-lite"/>
    </source>
</evidence>
<evidence type="ECO:0000313" key="4">
    <source>
        <dbReference type="Proteomes" id="UP000185511"/>
    </source>
</evidence>
<name>A0AAC9LH13_9PSEU</name>
<dbReference type="Pfam" id="PF04149">
    <property type="entry name" value="DUF397"/>
    <property type="match status" value="1"/>
</dbReference>
<dbReference type="KEGG" id="acad:UA74_23020"/>
<dbReference type="InterPro" id="IPR007278">
    <property type="entry name" value="DUF397"/>
</dbReference>
<gene>
    <name evidence="3" type="ORF">UA74_23020</name>
</gene>
<organism evidence="3 4">
    <name type="scientific">Actinoalloteichus fjordicus</name>
    <dbReference type="NCBI Taxonomy" id="1612552"/>
    <lineage>
        <taxon>Bacteria</taxon>
        <taxon>Bacillati</taxon>
        <taxon>Actinomycetota</taxon>
        <taxon>Actinomycetes</taxon>
        <taxon>Pseudonocardiales</taxon>
        <taxon>Pseudonocardiaceae</taxon>
        <taxon>Actinoalloteichus</taxon>
    </lineage>
</organism>
<evidence type="ECO:0000313" key="3">
    <source>
        <dbReference type="EMBL" id="APU16622.1"/>
    </source>
</evidence>
<dbReference type="AlphaFoldDB" id="A0AAC9LH13"/>